<feature type="transmembrane region" description="Helical" evidence="6">
    <location>
        <begin position="67"/>
        <end position="89"/>
    </location>
</feature>
<accession>A0A1I6W1S3</accession>
<protein>
    <submittedName>
        <fullName evidence="8">Permease of the drug/metabolite transporter (DMT) superfamily</fullName>
    </submittedName>
</protein>
<dbReference type="OrthoDB" id="8688375at2"/>
<evidence type="ECO:0000259" key="7">
    <source>
        <dbReference type="Pfam" id="PF00892"/>
    </source>
</evidence>
<feature type="transmembrane region" description="Helical" evidence="6">
    <location>
        <begin position="122"/>
        <end position="141"/>
    </location>
</feature>
<dbReference type="Pfam" id="PF00892">
    <property type="entry name" value="EamA"/>
    <property type="match status" value="2"/>
</dbReference>
<dbReference type="PANTHER" id="PTHR32322">
    <property type="entry name" value="INNER MEMBRANE TRANSPORTER"/>
    <property type="match status" value="1"/>
</dbReference>
<feature type="transmembrane region" description="Helical" evidence="6">
    <location>
        <begin position="244"/>
        <end position="263"/>
    </location>
</feature>
<feature type="domain" description="EamA" evidence="7">
    <location>
        <begin position="7"/>
        <end position="139"/>
    </location>
</feature>
<name>A0A1I6W1S3_9RHOB</name>
<dbReference type="Proteomes" id="UP000199392">
    <property type="component" value="Unassembled WGS sequence"/>
</dbReference>
<gene>
    <name evidence="8" type="ORF">SAMN04488050_11439</name>
</gene>
<keyword evidence="4 6" id="KW-1133">Transmembrane helix</keyword>
<dbReference type="InterPro" id="IPR050638">
    <property type="entry name" value="AA-Vitamin_Transporters"/>
</dbReference>
<dbReference type="InterPro" id="IPR037185">
    <property type="entry name" value="EmrE-like"/>
</dbReference>
<keyword evidence="9" id="KW-1185">Reference proteome</keyword>
<dbReference type="EMBL" id="FOZW01000014">
    <property type="protein sequence ID" value="SFT19947.1"/>
    <property type="molecule type" value="Genomic_DNA"/>
</dbReference>
<evidence type="ECO:0000313" key="9">
    <source>
        <dbReference type="Proteomes" id="UP000199392"/>
    </source>
</evidence>
<evidence type="ECO:0000256" key="2">
    <source>
        <dbReference type="ARBA" id="ARBA00022475"/>
    </source>
</evidence>
<proteinExistence type="predicted"/>
<feature type="transmembrane region" description="Helical" evidence="6">
    <location>
        <begin position="95"/>
        <end position="115"/>
    </location>
</feature>
<dbReference type="SUPFAM" id="SSF103481">
    <property type="entry name" value="Multidrug resistance efflux transporter EmrE"/>
    <property type="match status" value="2"/>
</dbReference>
<feature type="domain" description="EamA" evidence="7">
    <location>
        <begin position="153"/>
        <end position="287"/>
    </location>
</feature>
<evidence type="ECO:0000256" key="5">
    <source>
        <dbReference type="ARBA" id="ARBA00023136"/>
    </source>
</evidence>
<feature type="transmembrane region" description="Helical" evidence="6">
    <location>
        <begin position="36"/>
        <end position="55"/>
    </location>
</feature>
<evidence type="ECO:0000256" key="1">
    <source>
        <dbReference type="ARBA" id="ARBA00004651"/>
    </source>
</evidence>
<feature type="transmembrane region" description="Helical" evidence="6">
    <location>
        <begin position="219"/>
        <end position="237"/>
    </location>
</feature>
<sequence length="321" mass="33227">MRRAWPFLALIGVGALWGAGQPLAKTAVSEGYRHVGILFWQLALGALLLGAVTLLRGRSLRFSRGDLPLLLFVALAGTVLPGISSYTAAVHLPSGLISILLSAVPMFTFPLALALGNDRFSWRRLAGLLLGLGAVALLVLPEASLPEPGMARWIPVALISSAFYALEGNVVGRWGTRGLDPVKLLAGSSALGAMVALPLALATGQFIDPSLPWGAPDLAILASAAIHALAYAGYVAVVTSAGAVFAVQVSYLVTLFGLCWAMLFLGESYTGAIWGALLMMLAGMALVQPRPRGFLVSADTCAKNGSAPSKVGLAVTGDLQA</sequence>
<evidence type="ECO:0000256" key="3">
    <source>
        <dbReference type="ARBA" id="ARBA00022692"/>
    </source>
</evidence>
<feature type="transmembrane region" description="Helical" evidence="6">
    <location>
        <begin position="184"/>
        <end position="207"/>
    </location>
</feature>
<evidence type="ECO:0000256" key="4">
    <source>
        <dbReference type="ARBA" id="ARBA00022989"/>
    </source>
</evidence>
<dbReference type="STRING" id="311180.SAMN04488050_11439"/>
<keyword evidence="3 6" id="KW-0812">Transmembrane</keyword>
<feature type="transmembrane region" description="Helical" evidence="6">
    <location>
        <begin position="269"/>
        <end position="287"/>
    </location>
</feature>
<evidence type="ECO:0000313" key="8">
    <source>
        <dbReference type="EMBL" id="SFT19947.1"/>
    </source>
</evidence>
<keyword evidence="2" id="KW-1003">Cell membrane</keyword>
<dbReference type="PANTHER" id="PTHR32322:SF18">
    <property type="entry name" value="S-ADENOSYLMETHIONINE_S-ADENOSYLHOMOCYSTEINE TRANSPORTER"/>
    <property type="match status" value="1"/>
</dbReference>
<evidence type="ECO:0000256" key="6">
    <source>
        <dbReference type="SAM" id="Phobius"/>
    </source>
</evidence>
<dbReference type="GO" id="GO:0005886">
    <property type="term" value="C:plasma membrane"/>
    <property type="evidence" value="ECO:0007669"/>
    <property type="project" value="UniProtKB-SubCell"/>
</dbReference>
<comment type="subcellular location">
    <subcellularLocation>
        <location evidence="1">Cell membrane</location>
        <topology evidence="1">Multi-pass membrane protein</topology>
    </subcellularLocation>
</comment>
<keyword evidence="5 6" id="KW-0472">Membrane</keyword>
<reference evidence="9" key="1">
    <citation type="submission" date="2016-10" db="EMBL/GenBank/DDBJ databases">
        <authorList>
            <person name="Varghese N."/>
            <person name="Submissions S."/>
        </authorList>
    </citation>
    <scope>NUCLEOTIDE SEQUENCE [LARGE SCALE GENOMIC DNA]</scope>
    <source>
        <strain evidence="9">DSM 26894</strain>
    </source>
</reference>
<dbReference type="RefSeq" id="WP_092429608.1">
    <property type="nucleotide sequence ID" value="NZ_FNCL01000015.1"/>
</dbReference>
<feature type="transmembrane region" description="Helical" evidence="6">
    <location>
        <begin position="153"/>
        <end position="172"/>
    </location>
</feature>
<dbReference type="InterPro" id="IPR000620">
    <property type="entry name" value="EamA_dom"/>
</dbReference>
<organism evidence="8 9">
    <name type="scientific">Alloyangia pacifica</name>
    <dbReference type="NCBI Taxonomy" id="311180"/>
    <lineage>
        <taxon>Bacteria</taxon>
        <taxon>Pseudomonadati</taxon>
        <taxon>Pseudomonadota</taxon>
        <taxon>Alphaproteobacteria</taxon>
        <taxon>Rhodobacterales</taxon>
        <taxon>Roseobacteraceae</taxon>
        <taxon>Alloyangia</taxon>
    </lineage>
</organism>
<dbReference type="AlphaFoldDB" id="A0A1I6W1S3"/>